<dbReference type="EMBL" id="JAKELL010000018">
    <property type="protein sequence ID" value="KAH8993383.1"/>
    <property type="molecule type" value="Genomic_DNA"/>
</dbReference>
<sequence length="223" mass="24645">MAASRHIRRQGRLRYGAEQDAVAQIGESATGASLLKKVRKRLAGIRGLLDRLGAYMLSANEIALEFTRKELFLPAVLHPSPSVTRKPDPLTVQRPALPSPITRSWRPDAAERGALLWRAGGGPGGAARRGGDGWRELKGSEADAGAGARSLREDTRNDVSEQYRASSSSRLHFRSCSSFGSHEGQWETAAGVVMNQLLFQLLNVCRQFYRVTWWTKHRHLACD</sequence>
<protein>
    <submittedName>
        <fullName evidence="2">Uncharacterized protein</fullName>
    </submittedName>
</protein>
<evidence type="ECO:0000313" key="3">
    <source>
        <dbReference type="Proteomes" id="UP001201163"/>
    </source>
</evidence>
<dbReference type="AlphaFoldDB" id="A0AAD4LJE9"/>
<accession>A0AAD4LJE9</accession>
<keyword evidence="3" id="KW-1185">Reference proteome</keyword>
<name>A0AAD4LJE9_9AGAM</name>
<feature type="compositionally biased region" description="Basic and acidic residues" evidence="1">
    <location>
        <begin position="129"/>
        <end position="141"/>
    </location>
</feature>
<feature type="compositionally biased region" description="Basic and acidic residues" evidence="1">
    <location>
        <begin position="150"/>
        <end position="161"/>
    </location>
</feature>
<feature type="compositionally biased region" description="Gly residues" evidence="1">
    <location>
        <begin position="119"/>
        <end position="128"/>
    </location>
</feature>
<evidence type="ECO:0000256" key="1">
    <source>
        <dbReference type="SAM" id="MobiDB-lite"/>
    </source>
</evidence>
<organism evidence="2 3">
    <name type="scientific">Lactarius akahatsu</name>
    <dbReference type="NCBI Taxonomy" id="416441"/>
    <lineage>
        <taxon>Eukaryota</taxon>
        <taxon>Fungi</taxon>
        <taxon>Dikarya</taxon>
        <taxon>Basidiomycota</taxon>
        <taxon>Agaricomycotina</taxon>
        <taxon>Agaricomycetes</taxon>
        <taxon>Russulales</taxon>
        <taxon>Russulaceae</taxon>
        <taxon>Lactarius</taxon>
    </lineage>
</organism>
<reference evidence="2" key="1">
    <citation type="submission" date="2022-01" db="EMBL/GenBank/DDBJ databases">
        <title>Comparative genomics reveals a dynamic genome evolution in the ectomycorrhizal milk-cap (Lactarius) mushrooms.</title>
        <authorList>
            <consortium name="DOE Joint Genome Institute"/>
            <person name="Lebreton A."/>
            <person name="Tang N."/>
            <person name="Kuo A."/>
            <person name="LaButti K."/>
            <person name="Drula E."/>
            <person name="Barry K."/>
            <person name="Clum A."/>
            <person name="Lipzen A."/>
            <person name="Mousain D."/>
            <person name="Ng V."/>
            <person name="Wang R."/>
            <person name="Wang X."/>
            <person name="Dai Y."/>
            <person name="Henrissat B."/>
            <person name="Grigoriev I.V."/>
            <person name="Guerin-Laguette A."/>
            <person name="Yu F."/>
            <person name="Martin F.M."/>
        </authorList>
    </citation>
    <scope>NUCLEOTIDE SEQUENCE</scope>
    <source>
        <strain evidence="2">QP</strain>
    </source>
</reference>
<evidence type="ECO:0000313" key="2">
    <source>
        <dbReference type="EMBL" id="KAH8993383.1"/>
    </source>
</evidence>
<gene>
    <name evidence="2" type="ORF">EDB92DRAFT_2102894</name>
</gene>
<feature type="region of interest" description="Disordered" evidence="1">
    <location>
        <begin position="116"/>
        <end position="163"/>
    </location>
</feature>
<dbReference type="Proteomes" id="UP001201163">
    <property type="component" value="Unassembled WGS sequence"/>
</dbReference>
<comment type="caution">
    <text evidence="2">The sequence shown here is derived from an EMBL/GenBank/DDBJ whole genome shotgun (WGS) entry which is preliminary data.</text>
</comment>
<feature type="region of interest" description="Disordered" evidence="1">
    <location>
        <begin position="82"/>
        <end position="104"/>
    </location>
</feature>
<proteinExistence type="predicted"/>